<dbReference type="GO" id="GO:0003700">
    <property type="term" value="F:DNA-binding transcription factor activity"/>
    <property type="evidence" value="ECO:0007669"/>
    <property type="project" value="InterPro"/>
</dbReference>
<evidence type="ECO:0000256" key="5">
    <source>
        <dbReference type="SAM" id="MobiDB-lite"/>
    </source>
</evidence>
<dbReference type="PANTHER" id="PTHR11514:SF43">
    <property type="entry name" value="TRANSCRIPTION FACTOR MYC2"/>
    <property type="match status" value="1"/>
</dbReference>
<dbReference type="AlphaFoldDB" id="A0A4Y1RFR9"/>
<dbReference type="GO" id="GO:0000976">
    <property type="term" value="F:transcription cis-regulatory region binding"/>
    <property type="evidence" value="ECO:0007669"/>
    <property type="project" value="TreeGrafter"/>
</dbReference>
<feature type="region of interest" description="Disordered" evidence="5">
    <location>
        <begin position="126"/>
        <end position="148"/>
    </location>
</feature>
<keyword evidence="2 4" id="KW-0804">Transcription</keyword>
<accession>A0A4Y1RFR9</accession>
<reference evidence="7" key="1">
    <citation type="journal article" date="2019" name="Science">
        <title>Mutation of a bHLH transcription factor allowed almond domestication.</title>
        <authorList>
            <person name="Sanchez-Perez R."/>
            <person name="Pavan S."/>
            <person name="Mazzeo R."/>
            <person name="Moldovan C."/>
            <person name="Aiese Cigliano R."/>
            <person name="Del Cueto J."/>
            <person name="Ricciardi F."/>
            <person name="Lotti C."/>
            <person name="Ricciardi L."/>
            <person name="Dicenta F."/>
            <person name="Lopez-Marques R.L."/>
            <person name="Lindberg Moller B."/>
        </authorList>
    </citation>
    <scope>NUCLEOTIDE SEQUENCE</scope>
</reference>
<proteinExistence type="predicted"/>
<evidence type="ECO:0000256" key="4">
    <source>
        <dbReference type="RuleBase" id="RU369104"/>
    </source>
</evidence>
<keyword evidence="3 4" id="KW-0539">Nucleus</keyword>
<dbReference type="PANTHER" id="PTHR11514">
    <property type="entry name" value="MYC"/>
    <property type="match status" value="1"/>
</dbReference>
<gene>
    <name evidence="7" type="ORF">Prudu_013582</name>
</gene>
<evidence type="ECO:0000256" key="1">
    <source>
        <dbReference type="ARBA" id="ARBA00023015"/>
    </source>
</evidence>
<dbReference type="Pfam" id="PF14215">
    <property type="entry name" value="bHLH-MYC_N"/>
    <property type="match status" value="1"/>
</dbReference>
<evidence type="ECO:0000256" key="3">
    <source>
        <dbReference type="ARBA" id="ARBA00023242"/>
    </source>
</evidence>
<organism evidence="7">
    <name type="scientific">Prunus dulcis</name>
    <name type="common">Almond</name>
    <name type="synonym">Amygdalus dulcis</name>
    <dbReference type="NCBI Taxonomy" id="3755"/>
    <lineage>
        <taxon>Eukaryota</taxon>
        <taxon>Viridiplantae</taxon>
        <taxon>Streptophyta</taxon>
        <taxon>Embryophyta</taxon>
        <taxon>Tracheophyta</taxon>
        <taxon>Spermatophyta</taxon>
        <taxon>Magnoliopsida</taxon>
        <taxon>eudicotyledons</taxon>
        <taxon>Gunneridae</taxon>
        <taxon>Pentapetalae</taxon>
        <taxon>rosids</taxon>
        <taxon>fabids</taxon>
        <taxon>Rosales</taxon>
        <taxon>Rosaceae</taxon>
        <taxon>Amygdaloideae</taxon>
        <taxon>Amygdaleae</taxon>
        <taxon>Prunus</taxon>
    </lineage>
</organism>
<evidence type="ECO:0000259" key="6">
    <source>
        <dbReference type="Pfam" id="PF14215"/>
    </source>
</evidence>
<name>A0A4Y1RFR9_PRUDU</name>
<keyword evidence="1 4" id="KW-0805">Transcription regulation</keyword>
<comment type="subcellular location">
    <subcellularLocation>
        <location evidence="4">Nucleus</location>
    </subcellularLocation>
</comment>
<feature type="domain" description="Transcription factor MYC/MYB N-terminal" evidence="6">
    <location>
        <begin position="82"/>
        <end position="147"/>
    </location>
</feature>
<sequence>MTDYRIPPTMNLWTDDNASLMEAFMSSSDLTSFWAAPSAQPTPQPAHPQAQPQSSASTSDYPKAAAVAPSQPSITPFNQETLMQRLQALIEGARESWTYAIFWQSSYDYSGGTVLGWGEGFYKDERDKGKAKAKTTTSAADQEYRKKSPPRAQLLDFRRRHVSRRRSSGSGGDRYRVVLPGLDDSVVRPRRRASGSGLLSLDPGLGCWRPAGCVPVRAGETGPVVWAADYGLRSDGKWGG</sequence>
<dbReference type="GO" id="GO:0005634">
    <property type="term" value="C:nucleus"/>
    <property type="evidence" value="ECO:0007669"/>
    <property type="project" value="UniProtKB-SubCell"/>
</dbReference>
<evidence type="ECO:0000256" key="2">
    <source>
        <dbReference type="ARBA" id="ARBA00023163"/>
    </source>
</evidence>
<dbReference type="EMBL" id="AP019301">
    <property type="protein sequence ID" value="BBH02875.1"/>
    <property type="molecule type" value="Genomic_DNA"/>
</dbReference>
<dbReference type="InterPro" id="IPR025610">
    <property type="entry name" value="MYC/MYB_N"/>
</dbReference>
<feature type="compositionally biased region" description="Low complexity" evidence="5">
    <location>
        <begin position="47"/>
        <end position="59"/>
    </location>
</feature>
<dbReference type="InterPro" id="IPR045084">
    <property type="entry name" value="AIB/MYC-like"/>
</dbReference>
<protein>
    <recommendedName>
        <fullName evidence="4">Transcription factor</fullName>
        <shortName evidence="4">bHLH transcription factor</shortName>
    </recommendedName>
    <alternativeName>
        <fullName evidence="4">Basic helix-loop-helix protein</fullName>
    </alternativeName>
</protein>
<evidence type="ECO:0000313" key="7">
    <source>
        <dbReference type="EMBL" id="BBH02875.1"/>
    </source>
</evidence>
<feature type="region of interest" description="Disordered" evidence="5">
    <location>
        <begin position="35"/>
        <end position="75"/>
    </location>
</feature>